<organism evidence="2">
    <name type="scientific">viral metagenome</name>
    <dbReference type="NCBI Taxonomy" id="1070528"/>
    <lineage>
        <taxon>unclassified sequences</taxon>
        <taxon>metagenomes</taxon>
        <taxon>organismal metagenomes</taxon>
    </lineage>
</organism>
<evidence type="ECO:0000256" key="1">
    <source>
        <dbReference type="SAM" id="Phobius"/>
    </source>
</evidence>
<proteinExistence type="predicted"/>
<accession>A0A6C0LLA0</accession>
<evidence type="ECO:0000313" key="2">
    <source>
        <dbReference type="EMBL" id="QHU30678.1"/>
    </source>
</evidence>
<name>A0A6C0LLA0_9ZZZZ</name>
<keyword evidence="1" id="KW-0472">Membrane</keyword>
<feature type="transmembrane region" description="Helical" evidence="1">
    <location>
        <begin position="758"/>
        <end position="778"/>
    </location>
</feature>
<sequence length="793" mass="89274">MAKDYIAYPNSYDNFPANDVKKWCGISQDINTEVIKLDGFGGNSDDEDKACYELLRNYNTRPEWNDKRTPQYSTKTNKPVSTDCRLISDQLPPGCSWPYSYNTPLYTLPKSGRWPYSNNKLNQTFNTFRISGLSENQCKEIVASGKRPVFRIRNQQNNYLSYVKQGDKLFVKGKKLVNNDTSFYWWFENYKVEEVDGKTNIYCTIWNYDENKVLKVGGEGYLNKDPAYQQMILIPYTENTKDNTWVFVPNSEGTTTGLIKTLYRVDKDNKPDFTLTITNDSDNHVVTAPIATNIYCGQKDSTCMLTIEATTVPIKTGNNIDISSGLYEYWDKGDGYKECMLFPGTDGKTIIPKEPIVTSDPVTVQNYITTPDNVINPVTGRFDLLQTLEKHYVDDKANNELDYVVLNRRISPSDMGKQVTFSNVESENNCYDIMKNEQSSDFWPMEGDTTNIPILAEYDTSNKTCKLFNIKQDAQNSTGAYIFGYKVDYGILGSQATPAGTASEVDTCLERSMGIGKNYPLVSKTVSECNFHDYDSPSNDKLNIKTIVDMQKIFEKYKNCALRDTDKVAQNDCTHWGALNFDKSHSIDEVMDAWCVSQATVGGKDINDLDNWPISCHCIAAKHIKDGNTIQLDEAWNKLSKAAQDKYGEEHKLCVIDECFHKAEKDGINYYRPREVIIDDGSGNEPCARSSCSINIKSIGGKFTGIGCGKGSELDARYKCVSDTCIQSPDSDGYSSLEECAKACDKTPDINTNTNTNIIIVVIFIILISLAIAAVWILPKIFMKPSPPLSTPR</sequence>
<reference evidence="2" key="1">
    <citation type="journal article" date="2020" name="Nature">
        <title>Giant virus diversity and host interactions through global metagenomics.</title>
        <authorList>
            <person name="Schulz F."/>
            <person name="Roux S."/>
            <person name="Paez-Espino D."/>
            <person name="Jungbluth S."/>
            <person name="Walsh D.A."/>
            <person name="Denef V.J."/>
            <person name="McMahon K.D."/>
            <person name="Konstantinidis K.T."/>
            <person name="Eloe-Fadrosh E.A."/>
            <person name="Kyrpides N.C."/>
            <person name="Woyke T."/>
        </authorList>
    </citation>
    <scope>NUCLEOTIDE SEQUENCE</scope>
    <source>
        <strain evidence="2">GVMAG-M-3300027833-19</strain>
    </source>
</reference>
<dbReference type="EMBL" id="MN740512">
    <property type="protein sequence ID" value="QHU30678.1"/>
    <property type="molecule type" value="Genomic_DNA"/>
</dbReference>
<keyword evidence="1" id="KW-1133">Transmembrane helix</keyword>
<keyword evidence="1" id="KW-0812">Transmembrane</keyword>
<dbReference type="AlphaFoldDB" id="A0A6C0LLA0"/>
<protein>
    <submittedName>
        <fullName evidence="2">Uncharacterized protein</fullName>
    </submittedName>
</protein>